<keyword evidence="3" id="KW-0067">ATP-binding</keyword>
<dbReference type="PANTHER" id="PTHR35526">
    <property type="entry name" value="ANTI-SIGMA-F FACTOR RSBW-RELATED"/>
    <property type="match status" value="1"/>
</dbReference>
<dbReference type="CDD" id="cd16936">
    <property type="entry name" value="HATPase_RsbW-like"/>
    <property type="match status" value="1"/>
</dbReference>
<dbReference type="PANTHER" id="PTHR35526:SF3">
    <property type="entry name" value="ANTI-SIGMA-F FACTOR RSBW"/>
    <property type="match status" value="1"/>
</dbReference>
<evidence type="ECO:0000313" key="3">
    <source>
        <dbReference type="EMBL" id="MFC6883228.1"/>
    </source>
</evidence>
<keyword evidence="1" id="KW-0723">Serine/threonine-protein kinase</keyword>
<keyword evidence="1" id="KW-0418">Kinase</keyword>
<dbReference type="InterPro" id="IPR050267">
    <property type="entry name" value="Anti-sigma-factor_SerPK"/>
</dbReference>
<evidence type="ECO:0000259" key="2">
    <source>
        <dbReference type="Pfam" id="PF13581"/>
    </source>
</evidence>
<accession>A0ABW2CQ47</accession>
<evidence type="ECO:0000256" key="1">
    <source>
        <dbReference type="ARBA" id="ARBA00022527"/>
    </source>
</evidence>
<dbReference type="Proteomes" id="UP001596380">
    <property type="component" value="Unassembled WGS sequence"/>
</dbReference>
<dbReference type="Pfam" id="PF13581">
    <property type="entry name" value="HATPase_c_2"/>
    <property type="match status" value="1"/>
</dbReference>
<dbReference type="SUPFAM" id="SSF55874">
    <property type="entry name" value="ATPase domain of HSP90 chaperone/DNA topoisomerase II/histidine kinase"/>
    <property type="match status" value="1"/>
</dbReference>
<dbReference type="InterPro" id="IPR003594">
    <property type="entry name" value="HATPase_dom"/>
</dbReference>
<keyword evidence="3" id="KW-0547">Nucleotide-binding</keyword>
<comment type="caution">
    <text evidence="3">The sequence shown here is derived from an EMBL/GenBank/DDBJ whole genome shotgun (WGS) entry which is preliminary data.</text>
</comment>
<evidence type="ECO:0000313" key="4">
    <source>
        <dbReference type="Proteomes" id="UP001596380"/>
    </source>
</evidence>
<feature type="domain" description="Histidine kinase/HSP90-like ATPase" evidence="2">
    <location>
        <begin position="21"/>
        <end position="129"/>
    </location>
</feature>
<dbReference type="RefSeq" id="WP_160822538.1">
    <property type="nucleotide sequence ID" value="NZ_JBHSXE010000001.1"/>
</dbReference>
<name>A0ABW2CQ47_9ACTN</name>
<dbReference type="InterPro" id="IPR036890">
    <property type="entry name" value="HATPase_C_sf"/>
</dbReference>
<keyword evidence="4" id="KW-1185">Reference proteome</keyword>
<proteinExistence type="predicted"/>
<sequence length="134" mass="13935">MCTTAGPEAGERLSLVDAGVAAAAMARSFTMDEMVRAGASVLLGEDAQLVVSELVSNAVKHAPGPTALYVAASPETVILEVWDQGTGLPRVRVPSLEDDSGRGLNIINELSGHRLSWKRHADGCKSVRVVLGAG</sequence>
<dbReference type="GO" id="GO:0005524">
    <property type="term" value="F:ATP binding"/>
    <property type="evidence" value="ECO:0007669"/>
    <property type="project" value="UniProtKB-KW"/>
</dbReference>
<organism evidence="3 4">
    <name type="scientific">Actinomadura yumaensis</name>
    <dbReference type="NCBI Taxonomy" id="111807"/>
    <lineage>
        <taxon>Bacteria</taxon>
        <taxon>Bacillati</taxon>
        <taxon>Actinomycetota</taxon>
        <taxon>Actinomycetes</taxon>
        <taxon>Streptosporangiales</taxon>
        <taxon>Thermomonosporaceae</taxon>
        <taxon>Actinomadura</taxon>
    </lineage>
</organism>
<gene>
    <name evidence="3" type="ORF">ACFQKB_25965</name>
</gene>
<protein>
    <submittedName>
        <fullName evidence="3">ATP-binding protein</fullName>
    </submittedName>
</protein>
<dbReference type="EMBL" id="JBHSXS010000018">
    <property type="protein sequence ID" value="MFC6883228.1"/>
    <property type="molecule type" value="Genomic_DNA"/>
</dbReference>
<dbReference type="Gene3D" id="3.30.565.10">
    <property type="entry name" value="Histidine kinase-like ATPase, C-terminal domain"/>
    <property type="match status" value="1"/>
</dbReference>
<reference evidence="4" key="1">
    <citation type="journal article" date="2019" name="Int. J. Syst. Evol. Microbiol.">
        <title>The Global Catalogue of Microorganisms (GCM) 10K type strain sequencing project: providing services to taxonomists for standard genome sequencing and annotation.</title>
        <authorList>
            <consortium name="The Broad Institute Genomics Platform"/>
            <consortium name="The Broad Institute Genome Sequencing Center for Infectious Disease"/>
            <person name="Wu L."/>
            <person name="Ma J."/>
        </authorList>
    </citation>
    <scope>NUCLEOTIDE SEQUENCE [LARGE SCALE GENOMIC DNA]</scope>
    <source>
        <strain evidence="4">JCM 3369</strain>
    </source>
</reference>
<keyword evidence="1" id="KW-0808">Transferase</keyword>